<proteinExistence type="predicted"/>
<keyword evidence="3" id="KW-1185">Reference proteome</keyword>
<accession>A0AAE0BFY5</accession>
<evidence type="ECO:0000313" key="3">
    <source>
        <dbReference type="Proteomes" id="UP001190700"/>
    </source>
</evidence>
<evidence type="ECO:0000313" key="2">
    <source>
        <dbReference type="EMBL" id="KAK3235160.1"/>
    </source>
</evidence>
<feature type="compositionally biased region" description="Basic residues" evidence="1">
    <location>
        <begin position="146"/>
        <end position="155"/>
    </location>
</feature>
<evidence type="ECO:0000256" key="1">
    <source>
        <dbReference type="SAM" id="MobiDB-lite"/>
    </source>
</evidence>
<dbReference type="EMBL" id="LGRX02035356">
    <property type="protein sequence ID" value="KAK3235160.1"/>
    <property type="molecule type" value="Genomic_DNA"/>
</dbReference>
<feature type="region of interest" description="Disordered" evidence="1">
    <location>
        <begin position="124"/>
        <end position="248"/>
    </location>
</feature>
<dbReference type="Proteomes" id="UP001190700">
    <property type="component" value="Unassembled WGS sequence"/>
</dbReference>
<organism evidence="2 3">
    <name type="scientific">Cymbomonas tetramitiformis</name>
    <dbReference type="NCBI Taxonomy" id="36881"/>
    <lineage>
        <taxon>Eukaryota</taxon>
        <taxon>Viridiplantae</taxon>
        <taxon>Chlorophyta</taxon>
        <taxon>Pyramimonadophyceae</taxon>
        <taxon>Pyramimonadales</taxon>
        <taxon>Pyramimonadaceae</taxon>
        <taxon>Cymbomonas</taxon>
    </lineage>
</organism>
<protein>
    <submittedName>
        <fullName evidence="2">Uncharacterized protein</fullName>
    </submittedName>
</protein>
<sequence length="248" mass="26713">MAYLESKGKALSRTKEKKPVVTLIFRDACGHILICSGWKALAGSTRDDLSPLMDHVNVGKIYDIYFSVETFYNLGVCNDYALTRNLGDISGVVQTLDAIVEVTKALPPAFIEEYGQPPNWFQNRQGLTIDSDSEDENYIAPPPPPAKRRKNKDKKPKALDFGVWPVEDLGTSEVPPGASTANAAEVPPDVTLEPPPIGEQVPSTEGDQSEAPIGASNVAMPETGAGADESPGAVAVKKPKTQTKTKRH</sequence>
<dbReference type="AlphaFoldDB" id="A0AAE0BFY5"/>
<comment type="caution">
    <text evidence="2">The sequence shown here is derived from an EMBL/GenBank/DDBJ whole genome shotgun (WGS) entry which is preliminary data.</text>
</comment>
<gene>
    <name evidence="2" type="ORF">CYMTET_54624</name>
</gene>
<feature type="compositionally biased region" description="Basic residues" evidence="1">
    <location>
        <begin position="237"/>
        <end position="248"/>
    </location>
</feature>
<reference evidence="2 3" key="1">
    <citation type="journal article" date="2015" name="Genome Biol. Evol.">
        <title>Comparative Genomics of a Bacterivorous Green Alga Reveals Evolutionary Causalities and Consequences of Phago-Mixotrophic Mode of Nutrition.</title>
        <authorList>
            <person name="Burns J.A."/>
            <person name="Paasch A."/>
            <person name="Narechania A."/>
            <person name="Kim E."/>
        </authorList>
    </citation>
    <scope>NUCLEOTIDE SEQUENCE [LARGE SCALE GENOMIC DNA]</scope>
    <source>
        <strain evidence="2 3">PLY_AMNH</strain>
    </source>
</reference>
<name>A0AAE0BFY5_9CHLO</name>